<evidence type="ECO:0000313" key="1">
    <source>
        <dbReference type="EMBL" id="CAF0696316.1"/>
    </source>
</evidence>
<reference evidence="1" key="1">
    <citation type="submission" date="2021-02" db="EMBL/GenBank/DDBJ databases">
        <authorList>
            <person name="Cremers G."/>
            <person name="Picone N."/>
        </authorList>
    </citation>
    <scope>NUCLEOTIDE SEQUENCE</scope>
    <source>
        <strain evidence="1">PQ17</strain>
    </source>
</reference>
<accession>A0A8J2FW09</accession>
<keyword evidence="2" id="KW-1185">Reference proteome</keyword>
<sequence>MCSVGFMAVRWIFLSRLGKLAQGDLFAYKGAFLQAFRTKERP</sequence>
<name>A0A8J2FW09_9BACT</name>
<dbReference type="AlphaFoldDB" id="A0A8J2FW09"/>
<gene>
    <name evidence="1" type="ORF">MPNT_20188</name>
</gene>
<organism evidence="1 2">
    <name type="scientific">Candidatus Methylacidithermus pantelleriae</name>
    <dbReference type="NCBI Taxonomy" id="2744239"/>
    <lineage>
        <taxon>Bacteria</taxon>
        <taxon>Pseudomonadati</taxon>
        <taxon>Verrucomicrobiota</taxon>
        <taxon>Methylacidiphilae</taxon>
        <taxon>Methylacidiphilales</taxon>
        <taxon>Methylacidiphilaceae</taxon>
        <taxon>Candidatus Methylacidithermus</taxon>
    </lineage>
</organism>
<protein>
    <submittedName>
        <fullName evidence="1">Uncharacterized protein</fullName>
    </submittedName>
</protein>
<dbReference type="Proteomes" id="UP000663859">
    <property type="component" value="Unassembled WGS sequence"/>
</dbReference>
<comment type="caution">
    <text evidence="1">The sequence shown here is derived from an EMBL/GenBank/DDBJ whole genome shotgun (WGS) entry which is preliminary data.</text>
</comment>
<proteinExistence type="predicted"/>
<dbReference type="EMBL" id="CAJNOB010000012">
    <property type="protein sequence ID" value="CAF0696316.1"/>
    <property type="molecule type" value="Genomic_DNA"/>
</dbReference>
<evidence type="ECO:0000313" key="2">
    <source>
        <dbReference type="Proteomes" id="UP000663859"/>
    </source>
</evidence>